<dbReference type="PANTHER" id="PTHR24383:SF12">
    <property type="entry name" value="ZINC FINGER PROTEIN 618"/>
    <property type="match status" value="1"/>
</dbReference>
<feature type="compositionally biased region" description="Basic and acidic residues" evidence="20">
    <location>
        <begin position="353"/>
        <end position="367"/>
    </location>
</feature>
<dbReference type="AlphaFoldDB" id="A0A8M1FZN8"/>
<dbReference type="GO" id="GO:0008270">
    <property type="term" value="F:zinc ion binding"/>
    <property type="evidence" value="ECO:0007669"/>
    <property type="project" value="UniProtKB-KW"/>
</dbReference>
<feature type="domain" description="C2H2-type" evidence="21">
    <location>
        <begin position="115"/>
        <end position="142"/>
    </location>
</feature>
<evidence type="ECO:0000256" key="18">
    <source>
        <dbReference type="ARBA" id="ARBA00068419"/>
    </source>
</evidence>
<dbReference type="InterPro" id="IPR036236">
    <property type="entry name" value="Znf_C2H2_sf"/>
</dbReference>
<feature type="compositionally biased region" description="Polar residues" evidence="20">
    <location>
        <begin position="328"/>
        <end position="345"/>
    </location>
</feature>
<dbReference type="GeneID" id="103678606"/>
<keyword evidence="9" id="KW-0862">Zinc</keyword>
<keyword evidence="6" id="KW-0479">Metal-binding</keyword>
<name>A0A8M1FZN8_URSMA</name>
<evidence type="ECO:0000256" key="16">
    <source>
        <dbReference type="ARBA" id="ARBA00054031"/>
    </source>
</evidence>
<feature type="compositionally biased region" description="Low complexity" evidence="20">
    <location>
        <begin position="368"/>
        <end position="380"/>
    </location>
</feature>
<dbReference type="GO" id="GO:0003677">
    <property type="term" value="F:DNA binding"/>
    <property type="evidence" value="ECO:0007669"/>
    <property type="project" value="UniProtKB-KW"/>
</dbReference>
<evidence type="ECO:0000256" key="10">
    <source>
        <dbReference type="ARBA" id="ARBA00022843"/>
    </source>
</evidence>
<evidence type="ECO:0000256" key="20">
    <source>
        <dbReference type="SAM" id="MobiDB-lite"/>
    </source>
</evidence>
<evidence type="ECO:0000256" key="15">
    <source>
        <dbReference type="ARBA" id="ARBA00023242"/>
    </source>
</evidence>
<keyword evidence="5" id="KW-1017">Isopeptide bond</keyword>
<evidence type="ECO:0000256" key="12">
    <source>
        <dbReference type="ARBA" id="ARBA00023015"/>
    </source>
</evidence>
<keyword evidence="22" id="KW-1185">Reference proteome</keyword>
<dbReference type="InterPro" id="IPR012337">
    <property type="entry name" value="RNaseH-like_sf"/>
</dbReference>
<keyword evidence="14" id="KW-0804">Transcription</keyword>
<comment type="function">
    <text evidence="16">Regulates UHRF2 function as a specific 5-hydroxymethylcytosine (5hmC) reader by regulating its chromatin localization.</text>
</comment>
<dbReference type="Proteomes" id="UP000261680">
    <property type="component" value="Unplaced"/>
</dbReference>
<keyword evidence="11" id="KW-0007">Acetylation</keyword>
<evidence type="ECO:0000259" key="21">
    <source>
        <dbReference type="PROSITE" id="PS50157"/>
    </source>
</evidence>
<dbReference type="Gene3D" id="1.10.10.1070">
    <property type="entry name" value="Zinc finger, BED domain-containing"/>
    <property type="match status" value="1"/>
</dbReference>
<evidence type="ECO:0000256" key="5">
    <source>
        <dbReference type="ARBA" id="ARBA00022499"/>
    </source>
</evidence>
<reference evidence="23" key="1">
    <citation type="submission" date="2025-08" db="UniProtKB">
        <authorList>
            <consortium name="RefSeq"/>
        </authorList>
    </citation>
    <scope>IDENTIFICATION</scope>
    <source>
        <tissue evidence="23">Whole blood</tissue>
    </source>
</reference>
<dbReference type="CTD" id="114991"/>
<keyword evidence="7" id="KW-0677">Repeat</keyword>
<comment type="subunit">
    <text evidence="17">Interacts with UHRF2.</text>
</comment>
<evidence type="ECO:0000313" key="22">
    <source>
        <dbReference type="Proteomes" id="UP000261680"/>
    </source>
</evidence>
<dbReference type="PROSITE" id="PS50157">
    <property type="entry name" value="ZINC_FINGER_C2H2_2"/>
    <property type="match status" value="4"/>
</dbReference>
<evidence type="ECO:0000256" key="17">
    <source>
        <dbReference type="ARBA" id="ARBA00062981"/>
    </source>
</evidence>
<dbReference type="Gene3D" id="3.30.160.60">
    <property type="entry name" value="Classic Zinc Finger"/>
    <property type="match status" value="2"/>
</dbReference>
<dbReference type="GO" id="GO:0005634">
    <property type="term" value="C:nucleus"/>
    <property type="evidence" value="ECO:0007669"/>
    <property type="project" value="UniProtKB-SubCell"/>
</dbReference>
<evidence type="ECO:0000256" key="11">
    <source>
        <dbReference type="ARBA" id="ARBA00022990"/>
    </source>
</evidence>
<feature type="region of interest" description="Disordered" evidence="20">
    <location>
        <begin position="327"/>
        <end position="380"/>
    </location>
</feature>
<feature type="region of interest" description="Disordered" evidence="20">
    <location>
        <begin position="1"/>
        <end position="55"/>
    </location>
</feature>
<organism evidence="22 23">
    <name type="scientific">Ursus maritimus</name>
    <name type="common">Polar bear</name>
    <name type="synonym">Thalarctos maritimus</name>
    <dbReference type="NCBI Taxonomy" id="29073"/>
    <lineage>
        <taxon>Eukaryota</taxon>
        <taxon>Metazoa</taxon>
        <taxon>Chordata</taxon>
        <taxon>Craniata</taxon>
        <taxon>Vertebrata</taxon>
        <taxon>Euteleostomi</taxon>
        <taxon>Mammalia</taxon>
        <taxon>Eutheria</taxon>
        <taxon>Laurasiatheria</taxon>
        <taxon>Carnivora</taxon>
        <taxon>Caniformia</taxon>
        <taxon>Ursidae</taxon>
        <taxon>Ursus</taxon>
    </lineage>
</organism>
<evidence type="ECO:0000256" key="13">
    <source>
        <dbReference type="ARBA" id="ARBA00023125"/>
    </source>
</evidence>
<evidence type="ECO:0000256" key="14">
    <source>
        <dbReference type="ARBA" id="ARBA00023163"/>
    </source>
</evidence>
<evidence type="ECO:0000256" key="9">
    <source>
        <dbReference type="ARBA" id="ARBA00022833"/>
    </source>
</evidence>
<feature type="region of interest" description="Disordered" evidence="20">
    <location>
        <begin position="270"/>
        <end position="295"/>
    </location>
</feature>
<dbReference type="InterPro" id="IPR013087">
    <property type="entry name" value="Znf_C2H2_type"/>
</dbReference>
<protein>
    <recommendedName>
        <fullName evidence="18">Zinc finger protein 618</fullName>
    </recommendedName>
</protein>
<evidence type="ECO:0000256" key="19">
    <source>
        <dbReference type="PROSITE-ProRule" id="PRU00042"/>
    </source>
</evidence>
<comment type="similarity">
    <text evidence="3">Belongs to the krueppel C2H2-type zinc-finger protein family.</text>
</comment>
<dbReference type="SUPFAM" id="SSF53098">
    <property type="entry name" value="Ribonuclease H-like"/>
    <property type="match status" value="1"/>
</dbReference>
<proteinExistence type="inferred from homology"/>
<evidence type="ECO:0000256" key="4">
    <source>
        <dbReference type="ARBA" id="ARBA00022454"/>
    </source>
</evidence>
<sequence length="917" mass="101001">MNQPGGAAAPQADGASAAGRKSTASRERLKRSQKSTKVEGPEPAPAEASLSAEQGTMTEVKVKTELPDDYIQEVIWQGETKEEKKAVSKDGTGDVPAEICVVIGGVRNQQTLGSYECGICGKKYKYYNCFQTHVRAHRDTEATSGEGASQGNNFRYTCDICGKKYKYYSCFQEHRDLHAVDVFSVEGAPENRADPFDQGVVATDEVKEEPPEPFQKIGPMNNITSEIFKKKEVRQCQKRETGNYTCEFCGKQYKYYTPYQEHVALHAPISTAPGWEPPDDPDTGSECSHPEVSPSPRFVAAKTQTNQSGKKAPASVVRCATLLHRTPPATQTQTFRTPNSGSPASKATAESAFSRRVEGKAQNHFEETNSSSQNSSETASPLISNPFPLLQKPYTCGACGIQFQFYNNLLEHMQSHAADNENNIASNQSRSPSAVVEEKWKPQAQRNSANNTMTSGLTPNSMIPEKERQNIAERLLRVMCADLGALSVVSGKEFLKLAQTLVDSGARYGAFSVTEILGNFNTLALKHLPRMYNQVKVKVTCALGSNACLGIGVTCHSQSVGPDSCYILTAYQAEGNHIKSYVLGVKGADIRDSGDLVHHWVQNVLSEFVMSEIRTVYVTDCRVSASAFSKAGMCLRCSACALNSVVQSVLSKRTLQARSMHEVIELLNVCEDLAGSTGLAKETFGSLEETSPPPCWNSVTDSLLLVHERYEQICEFYSRAKKLNLIQSLNKHLLSNLAAILTPVKQAVIELSHESQPTLQLVLPTYVRLEKLFTTKANDAGTVSKLCHLFLEALKENFKVHPAHKVAMILDPHKKPRSAAGEHPAAQEDDRLGKNEVYDYLQEPLFQATPDLFQYWSCVTQKHTKLAKLAFWLLAVPAVGARSGCVNMCEQALLIKRRRLLSPEDMNKLMFLKSNML</sequence>
<evidence type="ECO:0000313" key="23">
    <source>
        <dbReference type="RefSeq" id="XP_040487697.1"/>
    </source>
</evidence>
<keyword evidence="8 19" id="KW-0863">Zinc-finger</keyword>
<evidence type="ECO:0000256" key="7">
    <source>
        <dbReference type="ARBA" id="ARBA00022737"/>
    </source>
</evidence>
<evidence type="ECO:0000256" key="6">
    <source>
        <dbReference type="ARBA" id="ARBA00022723"/>
    </source>
</evidence>
<accession>A0A8M1FZN8</accession>
<keyword evidence="15" id="KW-0539">Nucleus</keyword>
<evidence type="ECO:0000256" key="1">
    <source>
        <dbReference type="ARBA" id="ARBA00004123"/>
    </source>
</evidence>
<gene>
    <name evidence="23" type="primary">ZNF618</name>
</gene>
<feature type="domain" description="C2H2-type" evidence="21">
    <location>
        <begin position="394"/>
        <end position="421"/>
    </location>
</feature>
<dbReference type="SMART" id="SM00355">
    <property type="entry name" value="ZnF_C2H2"/>
    <property type="match status" value="4"/>
</dbReference>
<evidence type="ECO:0000256" key="8">
    <source>
        <dbReference type="ARBA" id="ARBA00022771"/>
    </source>
</evidence>
<evidence type="ECO:0000256" key="2">
    <source>
        <dbReference type="ARBA" id="ARBA00004286"/>
    </source>
</evidence>
<keyword evidence="10" id="KW-0832">Ubl conjugation</keyword>
<feature type="domain" description="C2H2-type" evidence="21">
    <location>
        <begin position="156"/>
        <end position="179"/>
    </location>
</feature>
<dbReference type="PROSITE" id="PS00028">
    <property type="entry name" value="ZINC_FINGER_C2H2_1"/>
    <property type="match status" value="4"/>
</dbReference>
<dbReference type="RefSeq" id="XP_040487697.1">
    <property type="nucleotide sequence ID" value="XM_040631763.1"/>
</dbReference>
<comment type="subcellular location">
    <subcellularLocation>
        <location evidence="2">Chromosome</location>
    </subcellularLocation>
    <subcellularLocation>
        <location evidence="1">Nucleus</location>
    </subcellularLocation>
</comment>
<feature type="compositionally biased region" description="Low complexity" evidence="20">
    <location>
        <begin position="1"/>
        <end position="19"/>
    </location>
</feature>
<feature type="compositionally biased region" description="Polar residues" evidence="20">
    <location>
        <begin position="423"/>
        <end position="432"/>
    </location>
</feature>
<keyword evidence="4" id="KW-0158">Chromosome</keyword>
<feature type="region of interest" description="Disordered" evidence="20">
    <location>
        <begin position="423"/>
        <end position="462"/>
    </location>
</feature>
<dbReference type="FunFam" id="1.10.10.1070:FF:000001">
    <property type="entry name" value="zinc finger protein 618 isoform X2"/>
    <property type="match status" value="1"/>
</dbReference>
<keyword evidence="13" id="KW-0238">DNA-binding</keyword>
<keyword evidence="12" id="KW-0805">Transcription regulation</keyword>
<dbReference type="SUPFAM" id="SSF140996">
    <property type="entry name" value="Hermes dimerisation domain"/>
    <property type="match status" value="1"/>
</dbReference>
<feature type="compositionally biased region" description="Polar residues" evidence="20">
    <location>
        <begin position="444"/>
        <end position="461"/>
    </location>
</feature>
<dbReference type="SUPFAM" id="SSF57667">
    <property type="entry name" value="beta-beta-alpha zinc fingers"/>
    <property type="match status" value="2"/>
</dbReference>
<feature type="domain" description="C2H2-type" evidence="21">
    <location>
        <begin position="244"/>
        <end position="267"/>
    </location>
</feature>
<dbReference type="PANTHER" id="PTHR24383">
    <property type="entry name" value="ZINC FINGER PROTEIN"/>
    <property type="match status" value="1"/>
</dbReference>
<dbReference type="GO" id="GO:0005694">
    <property type="term" value="C:chromosome"/>
    <property type="evidence" value="ECO:0007669"/>
    <property type="project" value="UniProtKB-SubCell"/>
</dbReference>
<evidence type="ECO:0000256" key="3">
    <source>
        <dbReference type="ARBA" id="ARBA00006991"/>
    </source>
</evidence>